<dbReference type="Pfam" id="PF01882">
    <property type="entry name" value="DUF58"/>
    <property type="match status" value="1"/>
</dbReference>
<keyword evidence="1" id="KW-0472">Membrane</keyword>
<evidence type="ECO:0000313" key="3">
    <source>
        <dbReference type="EMBL" id="MBT2987855.1"/>
    </source>
</evidence>
<name>A0A944MB72_9GAMM</name>
<dbReference type="Proteomes" id="UP000770889">
    <property type="component" value="Unassembled WGS sequence"/>
</dbReference>
<dbReference type="InterPro" id="IPR036465">
    <property type="entry name" value="vWFA_dom_sf"/>
</dbReference>
<dbReference type="PANTHER" id="PTHR33608:SF3">
    <property type="entry name" value="SLR2013 PROTEIN"/>
    <property type="match status" value="1"/>
</dbReference>
<dbReference type="PANTHER" id="PTHR33608">
    <property type="entry name" value="BLL2464 PROTEIN"/>
    <property type="match status" value="1"/>
</dbReference>
<accession>A0A944MB72</accession>
<feature type="domain" description="DUF58" evidence="2">
    <location>
        <begin position="197"/>
        <end position="378"/>
    </location>
</feature>
<feature type="transmembrane region" description="Helical" evidence="1">
    <location>
        <begin position="7"/>
        <end position="27"/>
    </location>
</feature>
<evidence type="ECO:0000313" key="4">
    <source>
        <dbReference type="Proteomes" id="UP000770889"/>
    </source>
</evidence>
<proteinExistence type="predicted"/>
<dbReference type="InterPro" id="IPR002881">
    <property type="entry name" value="DUF58"/>
</dbReference>
<comment type="caution">
    <text evidence="3">The sequence shown here is derived from an EMBL/GenBank/DDBJ whole genome shotgun (WGS) entry which is preliminary data.</text>
</comment>
<evidence type="ECO:0000259" key="2">
    <source>
        <dbReference type="Pfam" id="PF01882"/>
    </source>
</evidence>
<dbReference type="EMBL" id="JAHHGM010000002">
    <property type="protein sequence ID" value="MBT2987855.1"/>
    <property type="molecule type" value="Genomic_DNA"/>
</dbReference>
<gene>
    <name evidence="3" type="ORF">KME65_02730</name>
</gene>
<dbReference type="AlphaFoldDB" id="A0A944MB72"/>
<reference evidence="3 4" key="1">
    <citation type="submission" date="2021-05" db="EMBL/GenBank/DDBJ databases">
        <title>Genetic and Functional Diversity in Clade A Lucinid endosymbionts from the Bahamas.</title>
        <authorList>
            <person name="Giani N.M."/>
            <person name="Engel A.S."/>
            <person name="Campbell B.J."/>
        </authorList>
    </citation>
    <scope>NUCLEOTIDE SEQUENCE [LARGE SCALE GENOMIC DNA]</scope>
    <source>
        <strain evidence="3">LUC16012Gg_MoonRockCtena</strain>
    </source>
</reference>
<organism evidence="3 4">
    <name type="scientific">Candidatus Thiodiazotropha taylori</name>
    <dbReference type="NCBI Taxonomy" id="2792791"/>
    <lineage>
        <taxon>Bacteria</taxon>
        <taxon>Pseudomonadati</taxon>
        <taxon>Pseudomonadota</taxon>
        <taxon>Gammaproteobacteria</taxon>
        <taxon>Chromatiales</taxon>
        <taxon>Sedimenticolaceae</taxon>
        <taxon>Candidatus Thiodiazotropha</taxon>
    </lineage>
</organism>
<evidence type="ECO:0000256" key="1">
    <source>
        <dbReference type="SAM" id="Phobius"/>
    </source>
</evidence>
<keyword evidence="1" id="KW-1133">Transmembrane helix</keyword>
<keyword evidence="1" id="KW-0812">Transmembrane</keyword>
<dbReference type="SUPFAM" id="SSF53300">
    <property type="entry name" value="vWA-like"/>
    <property type="match status" value="1"/>
</dbReference>
<protein>
    <submittedName>
        <fullName evidence="3">DUF58 domain-containing protein</fullName>
    </submittedName>
</protein>
<sequence length="434" mass="49877">MKPTNRLIIASVLLMLPALLAVWYPLWALPWKLVAALLLALALIDLLQLRRLPAPEVIRHARTSIPVGLWTGVELTLRNPSEIALALAVHDHHPESFDVELQPQSLFLPPQRQASMHYRVLPIRRGEGRFSGTDIVLRSPLGLWRQKRFVAHLTRVRVFPNFREIARYALLATDNHLSQMGVRRRQRRGEGSDFHQLREYRTGDSLRQIDWKASSRYRRLISKEYQDERDQQLVFMLDCGRYMHHEDERGAHLDHALNAMLLLCYVADRQGDAVGFLSFGGDERWQPPMKGGDVVRRLLDRTYDIESTLQASDYLAAAQKLMPLQRRRALVIILTNSRNEERNELMKAVSLLVRRHLVVIADLHEASLDRVVQTPIVDLQGALRFQAVMDYLGQRKQGHERIVHRGALMIDCQPQQLPVTLVNAYLDVKGSGML</sequence>